<sequence>MSLTRKEVLAHIEQAYALLNAKKFAELNPLITIIQDNLNVLGYTYPSDNARYYRFFMLYIGAFEQVNMEVMHSYVEALEEVGQVLASDYEYICSYYKACPELVYEKALQAYPYNETLHIHYALKLQVEKRYTEAIAILKYVLECYPATTEARFLLWEIQSAQLEDQVKSTEEADCYQLLELASATHNLDVLKGLQLDTRLDKKTKLLTFIQVAIWELRSVEVIELWKKEWKTLDLTDLSRYVLADYAKAFMMYDLVPQILKAPQNPDFPDADFTNFTEYKAFIQAFTNAGWQLVQHHYLLLGNAAYFHSKNGNAVKICLRNGLALNDKNPLLLNLKAMFLKSEGSYQEAGATYHEAFRNGLTMDNYLQYLIELNNRIESYQGVLDTVKQFHIRHTPTLKSMFFKARALFKFHRDDEALAVLNEALQDFPLHSLSYAPWMYHYRMIINKRKRNYTQYFLDQQAEINYYVDGDDDYFDTTNLAVETIFEQGEYEECYKYAIYNHEQGKLTEELYPIFQWICFYDFLLEKPDDLQDPTEANINKQPETFEDFRNNGLIYWMLDDHTAAAESLMVAASKSVNKAIYLKLALTCAKEGFKNSLSLTICETIRKEVPEAREFKTDYTYAQILNDEHRHEEAYKALLDVLKSYPERSFFEFPKDYNFLLHILKNNVKAMENMSAYTKYISMLLSRDTPIENQLREQQELVKSQSEEDLFLQHNLMENLVRFNFELYPEEQEELKEMKMRIKAAHFA</sequence>
<dbReference type="InterPro" id="IPR011990">
    <property type="entry name" value="TPR-like_helical_dom_sf"/>
</dbReference>
<evidence type="ECO:0000313" key="1">
    <source>
        <dbReference type="EMBL" id="SEB96143.1"/>
    </source>
</evidence>
<accession>A0A1H4NLK7</accession>
<dbReference type="RefSeq" id="WP_139254385.1">
    <property type="nucleotide sequence ID" value="NZ_FNTB01000001.1"/>
</dbReference>
<protein>
    <recommendedName>
        <fullName evidence="3">Tetratricopeptide repeat-containing protein</fullName>
    </recommendedName>
</protein>
<dbReference type="AlphaFoldDB" id="A0A1H4NLK7"/>
<evidence type="ECO:0000313" key="2">
    <source>
        <dbReference type="Proteomes" id="UP000183038"/>
    </source>
</evidence>
<name>A0A1H4NLK7_9FLAO</name>
<dbReference type="Gene3D" id="1.25.40.10">
    <property type="entry name" value="Tetratricopeptide repeat domain"/>
    <property type="match status" value="1"/>
</dbReference>
<dbReference type="Proteomes" id="UP000183038">
    <property type="component" value="Unassembled WGS sequence"/>
</dbReference>
<proteinExistence type="predicted"/>
<organism evidence="1 2">
    <name type="scientific">Maribacter dokdonensis</name>
    <dbReference type="NCBI Taxonomy" id="320912"/>
    <lineage>
        <taxon>Bacteria</taxon>
        <taxon>Pseudomonadati</taxon>
        <taxon>Bacteroidota</taxon>
        <taxon>Flavobacteriia</taxon>
        <taxon>Flavobacteriales</taxon>
        <taxon>Flavobacteriaceae</taxon>
        <taxon>Maribacter</taxon>
    </lineage>
</organism>
<reference evidence="1 2" key="1">
    <citation type="submission" date="2016-10" db="EMBL/GenBank/DDBJ databases">
        <authorList>
            <person name="de Groot N.N."/>
        </authorList>
    </citation>
    <scope>NUCLEOTIDE SEQUENCE [LARGE SCALE GENOMIC DNA]</scope>
    <source>
        <strain evidence="1 2">MAR_2009_71</strain>
    </source>
</reference>
<gene>
    <name evidence="1" type="ORF">SAMN05192540_1996</name>
</gene>
<dbReference type="EMBL" id="FNTB01000001">
    <property type="protein sequence ID" value="SEB96143.1"/>
    <property type="molecule type" value="Genomic_DNA"/>
</dbReference>
<dbReference type="SUPFAM" id="SSF48452">
    <property type="entry name" value="TPR-like"/>
    <property type="match status" value="2"/>
</dbReference>
<dbReference type="OrthoDB" id="1168248at2"/>
<evidence type="ECO:0008006" key="3">
    <source>
        <dbReference type="Google" id="ProtNLM"/>
    </source>
</evidence>